<organism evidence="10">
    <name type="scientific">Fusarium oxysporum f. sp. conglutinans race 2 54008</name>
    <dbReference type="NCBI Taxonomy" id="1089457"/>
    <lineage>
        <taxon>Eukaryota</taxon>
        <taxon>Fungi</taxon>
        <taxon>Dikarya</taxon>
        <taxon>Ascomycota</taxon>
        <taxon>Pezizomycotina</taxon>
        <taxon>Sordariomycetes</taxon>
        <taxon>Hypocreomycetidae</taxon>
        <taxon>Hypocreales</taxon>
        <taxon>Nectriaceae</taxon>
        <taxon>Fusarium</taxon>
        <taxon>Fusarium oxysporum species complex</taxon>
    </lineage>
</organism>
<evidence type="ECO:0000256" key="5">
    <source>
        <dbReference type="ARBA" id="ARBA00023015"/>
    </source>
</evidence>
<dbReference type="GO" id="GO:0032259">
    <property type="term" value="P:methylation"/>
    <property type="evidence" value="ECO:0007669"/>
    <property type="project" value="UniProtKB-KW"/>
</dbReference>
<dbReference type="OrthoDB" id="2013972at2759"/>
<evidence type="ECO:0008006" key="11">
    <source>
        <dbReference type="Google" id="ProtNLM"/>
    </source>
</evidence>
<sequence length="342" mass="39524">MSLLQVHQRELHSLSMPGSHKNTSDLADDRASRKLQDFYLYYDRWYGKNGNLPREKYIFPIDKEELARLDILHKFFFVVRKNNLFSALLDVEQPLRVLDLGTGTGIWAIELSEKYPHMHVQGLDFNMIQPKMIPRTMTPPKPFDLEGSWETVDLDWDFMHVRTLFGSIQNWPDLYKNMLVHLKPGCGYMEQVEIDWAPQCDDDSLPTDSALSQWASKLLDAMDQYGRPMRVNPEETRQQLAVAGFVDISETVIRACYNPWPEDATEKEAARWFNMGLSSGLTALSCAPMVRMLGMSKEEVEDLCDRVNKEICMRSYHAYCRIYIWTARKPGTASRSSSIFSS</sequence>
<accession>X0H0J7</accession>
<evidence type="ECO:0000256" key="2">
    <source>
        <dbReference type="ARBA" id="ARBA00022603"/>
    </source>
</evidence>
<reference evidence="10" key="1">
    <citation type="submission" date="2011-11" db="EMBL/GenBank/DDBJ databases">
        <title>The Genome Sequence of Fusarium oxysporum PHW808.</title>
        <authorList>
            <consortium name="The Broad Institute Genome Sequencing Platform"/>
            <person name="Ma L.-J."/>
            <person name="Gale L.R."/>
            <person name="Schwartz D.C."/>
            <person name="Zhou S."/>
            <person name="Corby-Kistler H."/>
            <person name="Young S.K."/>
            <person name="Zeng Q."/>
            <person name="Gargeya S."/>
            <person name="Fitzgerald M."/>
            <person name="Haas B."/>
            <person name="Abouelleil A."/>
            <person name="Alvarado L."/>
            <person name="Arachchi H.M."/>
            <person name="Berlin A."/>
            <person name="Brown A."/>
            <person name="Chapman S.B."/>
            <person name="Chen Z."/>
            <person name="Dunbar C."/>
            <person name="Freedman E."/>
            <person name="Gearin G."/>
            <person name="Goldberg J."/>
            <person name="Griggs A."/>
            <person name="Gujja S."/>
            <person name="Heiman D."/>
            <person name="Howarth C."/>
            <person name="Larson L."/>
            <person name="Lui A."/>
            <person name="MacDonald P.J.P."/>
            <person name="Montmayeur A."/>
            <person name="Murphy C."/>
            <person name="Neiman D."/>
            <person name="Pearson M."/>
            <person name="Priest M."/>
            <person name="Roberts A."/>
            <person name="Saif S."/>
            <person name="Shea T."/>
            <person name="Shenoy N."/>
            <person name="Sisk P."/>
            <person name="Stolte C."/>
            <person name="Sykes S."/>
            <person name="Wortman J."/>
            <person name="Nusbaum C."/>
            <person name="Birren B."/>
        </authorList>
    </citation>
    <scope>NUCLEOTIDE SEQUENCE [LARGE SCALE GENOMIC DNA]</scope>
    <source>
        <strain evidence="10">54008</strain>
    </source>
</reference>
<evidence type="ECO:0000256" key="8">
    <source>
        <dbReference type="ARBA" id="ARBA00038158"/>
    </source>
</evidence>
<dbReference type="HOGENOM" id="CLU_010595_2_0_1"/>
<protein>
    <recommendedName>
        <fullName evidence="11">Methyltransferase</fullName>
    </recommendedName>
</protein>
<keyword evidence="6" id="KW-0804">Transcription</keyword>
<evidence type="ECO:0000256" key="3">
    <source>
        <dbReference type="ARBA" id="ARBA00022679"/>
    </source>
</evidence>
<dbReference type="PANTHER" id="PTHR43591:SF30">
    <property type="entry name" value="PROTEIN-METHIONINE METHYLTRANSFERASE LAEA"/>
    <property type="match status" value="1"/>
</dbReference>
<dbReference type="EMBL" id="KK033582">
    <property type="protein sequence ID" value="EXL65645.1"/>
    <property type="molecule type" value="Genomic_DNA"/>
</dbReference>
<gene>
    <name evidence="10" type="ORF">FOPG_18134</name>
</gene>
<dbReference type="GO" id="GO:0005634">
    <property type="term" value="C:nucleus"/>
    <property type="evidence" value="ECO:0007669"/>
    <property type="project" value="UniProtKB-SubCell"/>
</dbReference>
<evidence type="ECO:0000256" key="7">
    <source>
        <dbReference type="ARBA" id="ARBA00023242"/>
    </source>
</evidence>
<comment type="catalytic activity">
    <reaction evidence="9">
        <text>L-methionyl-[protein] + S-adenosyl-L-methionine = S-methyl-L-methionyl-[protein] + S-adenosyl-L-homocysteine</text>
        <dbReference type="Rhea" id="RHEA:60560"/>
        <dbReference type="Rhea" id="RHEA-COMP:12313"/>
        <dbReference type="Rhea" id="RHEA-COMP:15592"/>
        <dbReference type="ChEBI" id="CHEBI:16044"/>
        <dbReference type="ChEBI" id="CHEBI:57856"/>
        <dbReference type="ChEBI" id="CHEBI:59789"/>
        <dbReference type="ChEBI" id="CHEBI:142742"/>
    </reaction>
    <physiologicalReaction direction="left-to-right" evidence="9">
        <dbReference type="Rhea" id="RHEA:60561"/>
    </physiologicalReaction>
</comment>
<dbReference type="GO" id="GO:0008168">
    <property type="term" value="F:methyltransferase activity"/>
    <property type="evidence" value="ECO:0007669"/>
    <property type="project" value="UniProtKB-KW"/>
</dbReference>
<keyword evidence="4" id="KW-0949">S-adenosyl-L-methionine</keyword>
<evidence type="ECO:0000256" key="6">
    <source>
        <dbReference type="ARBA" id="ARBA00023163"/>
    </source>
</evidence>
<dbReference type="Gene3D" id="3.40.50.150">
    <property type="entry name" value="Vaccinia Virus protein VP39"/>
    <property type="match status" value="1"/>
</dbReference>
<keyword evidence="5" id="KW-0805">Transcription regulation</keyword>
<reference evidence="10" key="2">
    <citation type="submission" date="2014-03" db="EMBL/GenBank/DDBJ databases">
        <title>The Genome Annotation of Fusarium oxysporum PHW808.</title>
        <authorList>
            <consortium name="The Broad Institute Genomics Platform"/>
            <person name="Ma L.-J."/>
            <person name="Corby-Kistler H."/>
            <person name="Broz K."/>
            <person name="Gale L.R."/>
            <person name="Jonkers W."/>
            <person name="O'Donnell K."/>
            <person name="Ploetz R."/>
            <person name="Steinberg C."/>
            <person name="Schwartz D.C."/>
            <person name="VanEtten H."/>
            <person name="Zhou S."/>
            <person name="Young S.K."/>
            <person name="Zeng Q."/>
            <person name="Gargeya S."/>
            <person name="Fitzgerald M."/>
            <person name="Abouelleil A."/>
            <person name="Alvarado L."/>
            <person name="Chapman S.B."/>
            <person name="Gainer-Dewar J."/>
            <person name="Goldberg J."/>
            <person name="Griggs A."/>
            <person name="Gujja S."/>
            <person name="Hansen M."/>
            <person name="Howarth C."/>
            <person name="Imamovic A."/>
            <person name="Ireland A."/>
            <person name="Larimer J."/>
            <person name="McCowan C."/>
            <person name="Murphy C."/>
            <person name="Pearson M."/>
            <person name="Poon T.W."/>
            <person name="Priest M."/>
            <person name="Roberts A."/>
            <person name="Saif S."/>
            <person name="Shea T."/>
            <person name="Sykes S."/>
            <person name="Wortman J."/>
            <person name="Nusbaum C."/>
            <person name="Birren B."/>
        </authorList>
    </citation>
    <scope>NUCLEOTIDE SEQUENCE</scope>
    <source>
        <strain evidence="10">54008</strain>
    </source>
</reference>
<comment type="subcellular location">
    <subcellularLocation>
        <location evidence="1">Nucleus</location>
    </subcellularLocation>
</comment>
<evidence type="ECO:0000313" key="10">
    <source>
        <dbReference type="EMBL" id="EXL65645.1"/>
    </source>
</evidence>
<dbReference type="SUPFAM" id="SSF53335">
    <property type="entry name" value="S-adenosyl-L-methionine-dependent methyltransferases"/>
    <property type="match status" value="1"/>
</dbReference>
<evidence type="ECO:0000256" key="9">
    <source>
        <dbReference type="ARBA" id="ARBA00047870"/>
    </source>
</evidence>
<keyword evidence="7" id="KW-0539">Nucleus</keyword>
<evidence type="ECO:0000256" key="1">
    <source>
        <dbReference type="ARBA" id="ARBA00004123"/>
    </source>
</evidence>
<keyword evidence="3" id="KW-0808">Transferase</keyword>
<proteinExistence type="inferred from homology"/>
<dbReference type="Proteomes" id="UP000030676">
    <property type="component" value="Unassembled WGS sequence"/>
</dbReference>
<dbReference type="AlphaFoldDB" id="X0H0J7"/>
<evidence type="ECO:0000256" key="4">
    <source>
        <dbReference type="ARBA" id="ARBA00022691"/>
    </source>
</evidence>
<comment type="similarity">
    <text evidence="8">Belongs to the methyltransferase superfamily. LaeA methyltransferase family.</text>
</comment>
<keyword evidence="2" id="KW-0489">Methyltransferase</keyword>
<dbReference type="InterPro" id="IPR029063">
    <property type="entry name" value="SAM-dependent_MTases_sf"/>
</dbReference>
<dbReference type="PANTHER" id="PTHR43591">
    <property type="entry name" value="METHYLTRANSFERASE"/>
    <property type="match status" value="1"/>
</dbReference>
<name>X0H0J7_FUSOX</name>
<dbReference type="CDD" id="cd02440">
    <property type="entry name" value="AdoMet_MTases"/>
    <property type="match status" value="1"/>
</dbReference>
<dbReference type="Pfam" id="PF13489">
    <property type="entry name" value="Methyltransf_23"/>
    <property type="match status" value="1"/>
</dbReference>